<dbReference type="Proteomes" id="UP000292027">
    <property type="component" value="Unassembled WGS sequence"/>
</dbReference>
<name>A0A4Q7XAI2_9ACTN</name>
<dbReference type="InterPro" id="IPR032710">
    <property type="entry name" value="NTF2-like_dom_sf"/>
</dbReference>
<dbReference type="SUPFAM" id="SSF54427">
    <property type="entry name" value="NTF2-like"/>
    <property type="match status" value="1"/>
</dbReference>
<dbReference type="EMBL" id="SHKR01000011">
    <property type="protein sequence ID" value="RZU20230.1"/>
    <property type="molecule type" value="Genomic_DNA"/>
</dbReference>
<keyword evidence="2" id="KW-0413">Isomerase</keyword>
<evidence type="ECO:0000313" key="3">
    <source>
        <dbReference type="Proteomes" id="UP000292027"/>
    </source>
</evidence>
<comment type="caution">
    <text evidence="2">The sequence shown here is derived from an EMBL/GenBank/DDBJ whole genome shotgun (WGS) entry which is preliminary data.</text>
</comment>
<dbReference type="Pfam" id="PF14534">
    <property type="entry name" value="DUF4440"/>
    <property type="match status" value="1"/>
</dbReference>
<dbReference type="InterPro" id="IPR027843">
    <property type="entry name" value="DUF4440"/>
</dbReference>
<dbReference type="Gene3D" id="3.10.450.50">
    <property type="match status" value="1"/>
</dbReference>
<protein>
    <submittedName>
        <fullName evidence="2">Ketosteroid isomerase-like protein</fullName>
    </submittedName>
</protein>
<feature type="domain" description="DUF4440" evidence="1">
    <location>
        <begin position="10"/>
        <end position="112"/>
    </location>
</feature>
<evidence type="ECO:0000313" key="2">
    <source>
        <dbReference type="EMBL" id="RZU20230.1"/>
    </source>
</evidence>
<accession>A0A4Q7XAI2</accession>
<sequence>MTVEDEVRAEAAEADAVLIGNDAELIANCWTDDWVAVDANGVTPKADIIGWIASGRLQHHSMTTVGGERILRVGDTVVLTARKASTGTWDGAAYEIEEWISQIYVRTDGRWLQAFCYKATAA</sequence>
<organism evidence="2 3">
    <name type="scientific">Kribbella rubisoli</name>
    <dbReference type="NCBI Taxonomy" id="3075929"/>
    <lineage>
        <taxon>Bacteria</taxon>
        <taxon>Bacillati</taxon>
        <taxon>Actinomycetota</taxon>
        <taxon>Actinomycetes</taxon>
        <taxon>Propionibacteriales</taxon>
        <taxon>Kribbellaceae</taxon>
        <taxon>Kribbella</taxon>
    </lineage>
</organism>
<gene>
    <name evidence="2" type="ORF">EV645_2459</name>
</gene>
<reference evidence="2 3" key="1">
    <citation type="journal article" date="2015" name="Stand. Genomic Sci.">
        <title>Genomic Encyclopedia of Bacterial and Archaeal Type Strains, Phase III: the genomes of soil and plant-associated and newly described type strains.</title>
        <authorList>
            <person name="Whitman W.B."/>
            <person name="Woyke T."/>
            <person name="Klenk H.P."/>
            <person name="Zhou Y."/>
            <person name="Lilburn T.G."/>
            <person name="Beck B.J."/>
            <person name="De Vos P."/>
            <person name="Vandamme P."/>
            <person name="Eisen J.A."/>
            <person name="Garrity G."/>
            <person name="Hugenholtz P."/>
            <person name="Kyrpides N.C."/>
        </authorList>
    </citation>
    <scope>NUCLEOTIDE SEQUENCE [LARGE SCALE GENOMIC DNA]</scope>
    <source>
        <strain evidence="2 3">VKM Ac-2540</strain>
    </source>
</reference>
<evidence type="ECO:0000259" key="1">
    <source>
        <dbReference type="Pfam" id="PF14534"/>
    </source>
</evidence>
<dbReference type="RefSeq" id="WP_130442696.1">
    <property type="nucleotide sequence ID" value="NZ_SHKR01000011.1"/>
</dbReference>
<dbReference type="OrthoDB" id="8114763at2"/>
<proteinExistence type="predicted"/>
<dbReference type="AlphaFoldDB" id="A0A4Q7XAI2"/>
<dbReference type="GO" id="GO:0016853">
    <property type="term" value="F:isomerase activity"/>
    <property type="evidence" value="ECO:0007669"/>
    <property type="project" value="UniProtKB-KW"/>
</dbReference>
<keyword evidence="3" id="KW-1185">Reference proteome</keyword>